<feature type="region of interest" description="Disordered" evidence="1">
    <location>
        <begin position="245"/>
        <end position="273"/>
    </location>
</feature>
<evidence type="ECO:0000313" key="4">
    <source>
        <dbReference type="Proteomes" id="UP000283269"/>
    </source>
</evidence>
<dbReference type="InterPro" id="IPR011320">
    <property type="entry name" value="RNase_H1_N"/>
</dbReference>
<feature type="compositionally biased region" description="Polar residues" evidence="1">
    <location>
        <begin position="253"/>
        <end position="273"/>
    </location>
</feature>
<dbReference type="STRING" id="93625.A0A409VM18"/>
<dbReference type="InParanoid" id="A0A409VM18"/>
<evidence type="ECO:0000256" key="1">
    <source>
        <dbReference type="SAM" id="MobiDB-lite"/>
    </source>
</evidence>
<dbReference type="AlphaFoldDB" id="A0A409VM18"/>
<dbReference type="InterPro" id="IPR009027">
    <property type="entry name" value="Ribosomal_bL9/RNase_H1_N"/>
</dbReference>
<dbReference type="Gene3D" id="3.40.970.10">
    <property type="entry name" value="Ribonuclease H1, N-terminal domain"/>
    <property type="match status" value="1"/>
</dbReference>
<comment type="caution">
    <text evidence="3">The sequence shown here is derived from an EMBL/GenBank/DDBJ whole genome shotgun (WGS) entry which is preliminary data.</text>
</comment>
<organism evidence="3 4">
    <name type="scientific">Psilocybe cyanescens</name>
    <dbReference type="NCBI Taxonomy" id="93625"/>
    <lineage>
        <taxon>Eukaryota</taxon>
        <taxon>Fungi</taxon>
        <taxon>Dikarya</taxon>
        <taxon>Basidiomycota</taxon>
        <taxon>Agaricomycotina</taxon>
        <taxon>Agaricomycetes</taxon>
        <taxon>Agaricomycetidae</taxon>
        <taxon>Agaricales</taxon>
        <taxon>Agaricineae</taxon>
        <taxon>Strophariaceae</taxon>
        <taxon>Psilocybe</taxon>
    </lineage>
</organism>
<feature type="compositionally biased region" description="Polar residues" evidence="1">
    <location>
        <begin position="102"/>
        <end position="140"/>
    </location>
</feature>
<sequence length="307" mass="33414">MGKRKWYVVTVGKGIGVFPTWIEAGPLVKGVSEAIYQSFPSEEEARRLFAQEMLKGTTKVIRDEGPQSDRQPTPRSPPNRNLAYLNNGSSFRPSNSSPTSSIIRLNTQDATSIANQSESGRTGSQSDATFSHCPSLTGQFSSPLSRSASEPSASFVRAQKIEALFKKSLPVVGVRPTPASAKYAQALTPAKYMMEFTSPEIQSPQQPQGAIVKTPDWLNSYPQACQPHSHPLSPLNSEDIPLNSFSMGPDEASSMSRNAANSPSVGGSSIYLSPSPRQIKRVVYQYDMDPRSPVKSKFQVPELAFGR</sequence>
<dbReference type="EMBL" id="NHYD01003975">
    <property type="protein sequence ID" value="PPQ67277.1"/>
    <property type="molecule type" value="Genomic_DNA"/>
</dbReference>
<dbReference type="OrthoDB" id="3270804at2759"/>
<reference evidence="3 4" key="1">
    <citation type="journal article" date="2018" name="Evol. Lett.">
        <title>Horizontal gene cluster transfer increased hallucinogenic mushroom diversity.</title>
        <authorList>
            <person name="Reynolds H.T."/>
            <person name="Vijayakumar V."/>
            <person name="Gluck-Thaler E."/>
            <person name="Korotkin H.B."/>
            <person name="Matheny P.B."/>
            <person name="Slot J.C."/>
        </authorList>
    </citation>
    <scope>NUCLEOTIDE SEQUENCE [LARGE SCALE GENOMIC DNA]</scope>
    <source>
        <strain evidence="3 4">2631</strain>
    </source>
</reference>
<dbReference type="Pfam" id="PF01693">
    <property type="entry name" value="Cauli_VI"/>
    <property type="match status" value="1"/>
</dbReference>
<protein>
    <recommendedName>
        <fullName evidence="2">Ribonuclease H1 N-terminal domain-containing protein</fullName>
    </recommendedName>
</protein>
<feature type="domain" description="Ribonuclease H1 N-terminal" evidence="2">
    <location>
        <begin position="5"/>
        <end position="46"/>
    </location>
</feature>
<proteinExistence type="predicted"/>
<dbReference type="Proteomes" id="UP000283269">
    <property type="component" value="Unassembled WGS sequence"/>
</dbReference>
<accession>A0A409VM18</accession>
<name>A0A409VM18_PSICY</name>
<dbReference type="InterPro" id="IPR037056">
    <property type="entry name" value="RNase_H1_N_sf"/>
</dbReference>
<keyword evidence="4" id="KW-1185">Reference proteome</keyword>
<feature type="compositionally biased region" description="Low complexity" evidence="1">
    <location>
        <begin position="86"/>
        <end position="101"/>
    </location>
</feature>
<gene>
    <name evidence="3" type="ORF">CVT25_005861</name>
</gene>
<dbReference type="SUPFAM" id="SSF55658">
    <property type="entry name" value="L9 N-domain-like"/>
    <property type="match status" value="1"/>
</dbReference>
<feature type="region of interest" description="Disordered" evidence="1">
    <location>
        <begin position="59"/>
        <end position="148"/>
    </location>
</feature>
<evidence type="ECO:0000259" key="2">
    <source>
        <dbReference type="Pfam" id="PF01693"/>
    </source>
</evidence>
<evidence type="ECO:0000313" key="3">
    <source>
        <dbReference type="EMBL" id="PPQ67277.1"/>
    </source>
</evidence>